<dbReference type="Proteomes" id="UP001056873">
    <property type="component" value="Chromosome"/>
</dbReference>
<dbReference type="Pfam" id="PF06945">
    <property type="entry name" value="DUF1289"/>
    <property type="match status" value="1"/>
</dbReference>
<dbReference type="InterPro" id="IPR010710">
    <property type="entry name" value="DUF1289"/>
</dbReference>
<accession>A0ABY5D192</accession>
<reference evidence="1" key="1">
    <citation type="journal article" date="2022" name="BMC Genomics">
        <title>Genome sequence of the entomopathogenic Serratia entomophila isolate 626 and characterisation of the species specific itaconate degradation pathway.</title>
        <authorList>
            <person name="Vaughan A.L."/>
            <person name="Altermann E."/>
            <person name="Glare T.R."/>
            <person name="Hurst M.R.H."/>
        </authorList>
    </citation>
    <scope>NUCLEOTIDE SEQUENCE</scope>
    <source>
        <strain evidence="1">626</strain>
    </source>
</reference>
<name>A0ABY5D192_9GAMM</name>
<dbReference type="EMBL" id="CP074347">
    <property type="protein sequence ID" value="USV03321.1"/>
    <property type="molecule type" value="Genomic_DNA"/>
</dbReference>
<evidence type="ECO:0000313" key="2">
    <source>
        <dbReference type="Proteomes" id="UP001056873"/>
    </source>
</evidence>
<dbReference type="PANTHER" id="PTHR35175">
    <property type="entry name" value="DUF1289 DOMAIN-CONTAINING PROTEIN"/>
    <property type="match status" value="1"/>
</dbReference>
<proteinExistence type="predicted"/>
<protein>
    <submittedName>
        <fullName evidence="1">DUF1289 domain-containing protein</fullName>
    </submittedName>
</protein>
<evidence type="ECO:0000313" key="1">
    <source>
        <dbReference type="EMBL" id="USV03321.1"/>
    </source>
</evidence>
<dbReference type="PANTHER" id="PTHR35175:SF2">
    <property type="entry name" value="DUF1289 DOMAIN-CONTAINING PROTEIN"/>
    <property type="match status" value="1"/>
</dbReference>
<sequence>MAGDGKPEGDGVASPCVNLCRIDGENPWCRGCLRTLDEIAAWPGASDEEKRAIWRRIRQRAEQGDNRIL</sequence>
<keyword evidence="2" id="KW-1185">Reference proteome</keyword>
<organism evidence="1 2">
    <name type="scientific">Serratia entomophila</name>
    <dbReference type="NCBI Taxonomy" id="42906"/>
    <lineage>
        <taxon>Bacteria</taxon>
        <taxon>Pseudomonadati</taxon>
        <taxon>Pseudomonadota</taxon>
        <taxon>Gammaproteobacteria</taxon>
        <taxon>Enterobacterales</taxon>
        <taxon>Yersiniaceae</taxon>
        <taxon>Serratia</taxon>
    </lineage>
</organism>
<gene>
    <name evidence="1" type="ORF">KFQ06_18455</name>
</gene>